<accession>A0A291HRP5</accession>
<dbReference type="KEGG" id="zdf:AN401_14055"/>
<dbReference type="FunFam" id="1.10.10.10:FF:000001">
    <property type="entry name" value="LysR family transcriptional regulator"/>
    <property type="match status" value="1"/>
</dbReference>
<dbReference type="RefSeq" id="WP_096779721.1">
    <property type="nucleotide sequence ID" value="NZ_CP012621.1"/>
</dbReference>
<sequence>MHQIEFKDLAIFIRVAEGGNFHEAAEFVHLSQPALSRRMQRLEAILGTPLFERTTRKTWLTPAGREFLPKARRMLEDFELSVLGIKEMATHQKGKVTIACIPTAAFYFLPGVIREFNQLYPGIRIKILDVSANEGLECVIRGDADFGINMAIAQYPEVSFTHLLDDPFVVCIRRDHPLAQQQDIGWADMEPHKLITVSKDSGNRTLLDSALVESHVRLNGFYEVQHLSTSLGLVEMGLGIAVIPQLAMPSNDSSMLTCRPLRGAPIKRVIGVVRRTHTSITPAADLFINILLEKWSTP</sequence>
<feature type="domain" description="HTH lysR-type" evidence="5">
    <location>
        <begin position="4"/>
        <end position="61"/>
    </location>
</feature>
<organism evidence="6 7">
    <name type="scientific">Zobellella denitrificans</name>
    <dbReference type="NCBI Taxonomy" id="347534"/>
    <lineage>
        <taxon>Bacteria</taxon>
        <taxon>Pseudomonadati</taxon>
        <taxon>Pseudomonadota</taxon>
        <taxon>Gammaproteobacteria</taxon>
        <taxon>Aeromonadales</taxon>
        <taxon>Aeromonadaceae</taxon>
        <taxon>Zobellella</taxon>
    </lineage>
</organism>
<dbReference type="Gene3D" id="1.10.10.10">
    <property type="entry name" value="Winged helix-like DNA-binding domain superfamily/Winged helix DNA-binding domain"/>
    <property type="match status" value="1"/>
</dbReference>
<dbReference type="InterPro" id="IPR036390">
    <property type="entry name" value="WH_DNA-bd_sf"/>
</dbReference>
<dbReference type="InterPro" id="IPR050950">
    <property type="entry name" value="HTH-type_LysR_regulators"/>
</dbReference>
<dbReference type="GO" id="GO:0005829">
    <property type="term" value="C:cytosol"/>
    <property type="evidence" value="ECO:0007669"/>
    <property type="project" value="TreeGrafter"/>
</dbReference>
<comment type="similarity">
    <text evidence="1">Belongs to the LysR transcriptional regulatory family.</text>
</comment>
<dbReference type="Pfam" id="PF03466">
    <property type="entry name" value="LysR_substrate"/>
    <property type="match status" value="1"/>
</dbReference>
<evidence type="ECO:0000256" key="1">
    <source>
        <dbReference type="ARBA" id="ARBA00009437"/>
    </source>
</evidence>
<evidence type="ECO:0000256" key="3">
    <source>
        <dbReference type="ARBA" id="ARBA00023125"/>
    </source>
</evidence>
<dbReference type="PANTHER" id="PTHR30419">
    <property type="entry name" value="HTH-TYPE TRANSCRIPTIONAL REGULATOR YBHD"/>
    <property type="match status" value="1"/>
</dbReference>
<dbReference type="PANTHER" id="PTHR30419:SF8">
    <property type="entry name" value="NITROGEN ASSIMILATION TRANSCRIPTIONAL ACTIVATOR-RELATED"/>
    <property type="match status" value="1"/>
</dbReference>
<dbReference type="SUPFAM" id="SSF53850">
    <property type="entry name" value="Periplasmic binding protein-like II"/>
    <property type="match status" value="1"/>
</dbReference>
<keyword evidence="7" id="KW-1185">Reference proteome</keyword>
<dbReference type="InterPro" id="IPR036388">
    <property type="entry name" value="WH-like_DNA-bd_sf"/>
</dbReference>
<dbReference type="GO" id="GO:0003677">
    <property type="term" value="F:DNA binding"/>
    <property type="evidence" value="ECO:0007669"/>
    <property type="project" value="UniProtKB-KW"/>
</dbReference>
<dbReference type="CDD" id="cd08440">
    <property type="entry name" value="PBP2_LTTR_like_4"/>
    <property type="match status" value="1"/>
</dbReference>
<dbReference type="AlphaFoldDB" id="A0A291HRP5"/>
<gene>
    <name evidence="6" type="ORF">AN401_14055</name>
</gene>
<dbReference type="GO" id="GO:0003700">
    <property type="term" value="F:DNA-binding transcription factor activity"/>
    <property type="evidence" value="ECO:0007669"/>
    <property type="project" value="InterPro"/>
</dbReference>
<evidence type="ECO:0000313" key="6">
    <source>
        <dbReference type="EMBL" id="ATG74840.1"/>
    </source>
</evidence>
<evidence type="ECO:0000313" key="7">
    <source>
        <dbReference type="Proteomes" id="UP000217763"/>
    </source>
</evidence>
<dbReference type="Proteomes" id="UP000217763">
    <property type="component" value="Chromosome"/>
</dbReference>
<dbReference type="InterPro" id="IPR000847">
    <property type="entry name" value="LysR_HTH_N"/>
</dbReference>
<evidence type="ECO:0000256" key="4">
    <source>
        <dbReference type="ARBA" id="ARBA00023163"/>
    </source>
</evidence>
<dbReference type="Gene3D" id="3.40.190.290">
    <property type="match status" value="1"/>
</dbReference>
<evidence type="ECO:0000259" key="5">
    <source>
        <dbReference type="PROSITE" id="PS50931"/>
    </source>
</evidence>
<keyword evidence="4" id="KW-0804">Transcription</keyword>
<dbReference type="SUPFAM" id="SSF46785">
    <property type="entry name" value="Winged helix' DNA-binding domain"/>
    <property type="match status" value="1"/>
</dbReference>
<dbReference type="InterPro" id="IPR005119">
    <property type="entry name" value="LysR_subst-bd"/>
</dbReference>
<dbReference type="PRINTS" id="PR00039">
    <property type="entry name" value="HTHLYSR"/>
</dbReference>
<evidence type="ECO:0000256" key="2">
    <source>
        <dbReference type="ARBA" id="ARBA00023015"/>
    </source>
</evidence>
<protein>
    <submittedName>
        <fullName evidence="6">LysR family transcriptional regulator</fullName>
    </submittedName>
</protein>
<dbReference type="EMBL" id="CP012621">
    <property type="protein sequence ID" value="ATG74840.1"/>
    <property type="molecule type" value="Genomic_DNA"/>
</dbReference>
<reference evidence="7" key="1">
    <citation type="submission" date="2015-09" db="EMBL/GenBank/DDBJ databases">
        <authorList>
            <person name="Shao Z."/>
            <person name="Wang L."/>
        </authorList>
    </citation>
    <scope>NUCLEOTIDE SEQUENCE [LARGE SCALE GENOMIC DNA]</scope>
    <source>
        <strain evidence="7">F13-1</strain>
    </source>
</reference>
<keyword evidence="2" id="KW-0805">Transcription regulation</keyword>
<proteinExistence type="inferred from homology"/>
<keyword evidence="3" id="KW-0238">DNA-binding</keyword>
<dbReference type="Pfam" id="PF00126">
    <property type="entry name" value="HTH_1"/>
    <property type="match status" value="1"/>
</dbReference>
<name>A0A291HRP5_9GAMM</name>
<dbReference type="PROSITE" id="PS50931">
    <property type="entry name" value="HTH_LYSR"/>
    <property type="match status" value="1"/>
</dbReference>